<feature type="signal peptide" evidence="2">
    <location>
        <begin position="1"/>
        <end position="21"/>
    </location>
</feature>
<evidence type="ECO:0000313" key="4">
    <source>
        <dbReference type="Proteomes" id="UP001596516"/>
    </source>
</evidence>
<keyword evidence="4" id="KW-1185">Reference proteome</keyword>
<evidence type="ECO:0000256" key="1">
    <source>
        <dbReference type="SAM" id="Coils"/>
    </source>
</evidence>
<keyword evidence="2" id="KW-0732">Signal</keyword>
<protein>
    <submittedName>
        <fullName evidence="3">Murein hydrolase activator EnvC family protein</fullName>
    </submittedName>
</protein>
<feature type="chain" id="PRO_5046400410" evidence="2">
    <location>
        <begin position="22"/>
        <end position="381"/>
    </location>
</feature>
<dbReference type="EMBL" id="JBHTFQ010000001">
    <property type="protein sequence ID" value="MFC7702772.1"/>
    <property type="molecule type" value="Genomic_DNA"/>
</dbReference>
<keyword evidence="1" id="KW-0175">Coiled coil</keyword>
<evidence type="ECO:0000256" key="2">
    <source>
        <dbReference type="SAM" id="SignalP"/>
    </source>
</evidence>
<organism evidence="3 4">
    <name type="scientific">Plastorhodobacter daqingensis</name>
    <dbReference type="NCBI Taxonomy" id="1387281"/>
    <lineage>
        <taxon>Bacteria</taxon>
        <taxon>Pseudomonadati</taxon>
        <taxon>Pseudomonadota</taxon>
        <taxon>Alphaproteobacteria</taxon>
        <taxon>Rhodobacterales</taxon>
        <taxon>Paracoccaceae</taxon>
        <taxon>Plastorhodobacter</taxon>
    </lineage>
</organism>
<dbReference type="Gene3D" id="2.70.70.10">
    <property type="entry name" value="Glucose Permease (Domain IIA)"/>
    <property type="match status" value="1"/>
</dbReference>
<name>A0ABW2UH30_9RHOB</name>
<keyword evidence="3" id="KW-0378">Hydrolase</keyword>
<dbReference type="GO" id="GO:0016787">
    <property type="term" value="F:hydrolase activity"/>
    <property type="evidence" value="ECO:0007669"/>
    <property type="project" value="UniProtKB-KW"/>
</dbReference>
<gene>
    <name evidence="3" type="ORF">ACFQXB_01015</name>
</gene>
<accession>A0ABW2UH30</accession>
<sequence>MMRNLILATATLLALAGPARAEGDAGEAARLAARNLSEATAALREASAARDRVTALTRTIQAYEDGLVALREGLRRAAIREEAIRRQWDARRDQVARLVGVMTAMENAAGPMLLLHPTGPVGTARSGMILSEVTPALHAEAEILRRDLTEIATLRQLQQNAAQTLEEGLQAAQEARAQLSQAIAERRDLPQKFAERPDELRSIVETIDTLDSFADLLSDTQIGPDEVAQDFSDRQGGLRLPVQGTILRQFNEADAAGVRRPGLLLATRANALVTAPAPATIRYMGPLLDYGNVMILEPEGGYLMVLAGMEVLYGAVGQVIPEGSPLGLMPGGAAGAEEFAAEFLALARDGAGGGQTETLYLEIRRLNRPTDPAEWFAQTEE</sequence>
<dbReference type="SUPFAM" id="SSF51261">
    <property type="entry name" value="Duplicated hybrid motif"/>
    <property type="match status" value="1"/>
</dbReference>
<evidence type="ECO:0000313" key="3">
    <source>
        <dbReference type="EMBL" id="MFC7702772.1"/>
    </source>
</evidence>
<feature type="coiled-coil region" evidence="1">
    <location>
        <begin position="154"/>
        <end position="189"/>
    </location>
</feature>
<reference evidence="4" key="1">
    <citation type="journal article" date="2019" name="Int. J. Syst. Evol. Microbiol.">
        <title>The Global Catalogue of Microorganisms (GCM) 10K type strain sequencing project: providing services to taxonomists for standard genome sequencing and annotation.</title>
        <authorList>
            <consortium name="The Broad Institute Genomics Platform"/>
            <consortium name="The Broad Institute Genome Sequencing Center for Infectious Disease"/>
            <person name="Wu L."/>
            <person name="Ma J."/>
        </authorList>
    </citation>
    <scope>NUCLEOTIDE SEQUENCE [LARGE SCALE GENOMIC DNA]</scope>
    <source>
        <strain evidence="4">CGMCC 1.12750</strain>
    </source>
</reference>
<comment type="caution">
    <text evidence="3">The sequence shown here is derived from an EMBL/GenBank/DDBJ whole genome shotgun (WGS) entry which is preliminary data.</text>
</comment>
<dbReference type="Proteomes" id="UP001596516">
    <property type="component" value="Unassembled WGS sequence"/>
</dbReference>
<dbReference type="RefSeq" id="WP_377399120.1">
    <property type="nucleotide sequence ID" value="NZ_JBHTFQ010000001.1"/>
</dbReference>
<proteinExistence type="predicted"/>
<dbReference type="InterPro" id="IPR011055">
    <property type="entry name" value="Dup_hybrid_motif"/>
</dbReference>